<dbReference type="PANTHER" id="PTHR11907">
    <property type="entry name" value="AMIDOPHOSPHORIBOSYLTRANSFERASE"/>
    <property type="match status" value="1"/>
</dbReference>
<dbReference type="HAMAP" id="MF_01931">
    <property type="entry name" value="PurF"/>
    <property type="match status" value="1"/>
</dbReference>
<dbReference type="PIRSF" id="PIRSF000485">
    <property type="entry name" value="Amd_phspho_trans"/>
    <property type="match status" value="1"/>
</dbReference>
<dbReference type="RefSeq" id="WP_043581646.1">
    <property type="nucleotide sequence ID" value="NZ_CP011454.1"/>
</dbReference>
<keyword evidence="7" id="KW-0004">4Fe-4S</keyword>
<feature type="binding site" evidence="7 11">
    <location>
        <position position="384"/>
    </location>
    <ligand>
        <name>[4Fe-4S] cluster</name>
        <dbReference type="ChEBI" id="CHEBI:49883"/>
    </ligand>
</feature>
<comment type="pathway">
    <text evidence="1 7 8">Purine metabolism; IMP biosynthesis via de novo pathway; N(1)-(5-phospho-D-ribosyl)glycinamide from 5-phospho-alpha-D-ribose 1-diphosphate: step 1/2.</text>
</comment>
<dbReference type="Pfam" id="PF13522">
    <property type="entry name" value="GATase_6"/>
    <property type="match status" value="1"/>
</dbReference>
<keyword evidence="6 7" id="KW-0315">Glutamine amidotransferase</keyword>
<evidence type="ECO:0000256" key="1">
    <source>
        <dbReference type="ARBA" id="ARBA00005209"/>
    </source>
</evidence>
<name>A0A143BK75_9BACT</name>
<proteinExistence type="inferred from homology"/>
<evidence type="ECO:0000256" key="2">
    <source>
        <dbReference type="ARBA" id="ARBA00010138"/>
    </source>
</evidence>
<dbReference type="InterPro" id="IPR000836">
    <property type="entry name" value="PRTase_dom"/>
</dbReference>
<dbReference type="PROSITE" id="PS51278">
    <property type="entry name" value="GATASE_TYPE_2"/>
    <property type="match status" value="1"/>
</dbReference>
<dbReference type="eggNOG" id="COG0034">
    <property type="taxonomic scope" value="Bacteria"/>
</dbReference>
<feature type="binding site" evidence="7 11">
    <location>
        <position position="237"/>
    </location>
    <ligand>
        <name>[4Fe-4S] cluster</name>
        <dbReference type="ChEBI" id="CHEBI:49883"/>
    </ligand>
</feature>
<accession>A0A143BK75</accession>
<dbReference type="EC" id="2.4.2.14" evidence="7"/>
<reference evidence="13 14" key="2">
    <citation type="journal article" date="2016" name="Environ. Microbiol. Rep.">
        <title>Metagenomic evidence for the presence of phototrophic Gemmatimonadetes bacteria in diverse environments.</title>
        <authorList>
            <person name="Zeng Y."/>
            <person name="Baumbach J."/>
            <person name="Barbosa E.G."/>
            <person name="Azevedo V."/>
            <person name="Zhang C."/>
            <person name="Koblizek M."/>
        </authorList>
    </citation>
    <scope>NUCLEOTIDE SEQUENCE [LARGE SCALE GENOMIC DNA]</scope>
    <source>
        <strain evidence="13 14">AP64</strain>
    </source>
</reference>
<keyword evidence="7 10" id="KW-0479">Metal-binding</keyword>
<dbReference type="InterPro" id="IPR029057">
    <property type="entry name" value="PRTase-like"/>
</dbReference>
<evidence type="ECO:0000256" key="9">
    <source>
        <dbReference type="PIRSR" id="PIRSR000485-1"/>
    </source>
</evidence>
<dbReference type="SUPFAM" id="SSF53271">
    <property type="entry name" value="PRTase-like"/>
    <property type="match status" value="1"/>
</dbReference>
<dbReference type="GO" id="GO:0004044">
    <property type="term" value="F:amidophosphoribosyltransferase activity"/>
    <property type="evidence" value="ECO:0007669"/>
    <property type="project" value="UniProtKB-UniRule"/>
</dbReference>
<dbReference type="InterPro" id="IPR017932">
    <property type="entry name" value="GATase_2_dom"/>
</dbReference>
<comment type="function">
    <text evidence="7">Catalyzes the formation of phosphoribosylamine from phosphoribosylpyrophosphate (PRPP) and glutamine.</text>
</comment>
<evidence type="ECO:0000256" key="10">
    <source>
        <dbReference type="PIRSR" id="PIRSR000485-2"/>
    </source>
</evidence>
<dbReference type="SUPFAM" id="SSF56235">
    <property type="entry name" value="N-terminal nucleophile aminohydrolases (Ntn hydrolases)"/>
    <property type="match status" value="1"/>
</dbReference>
<dbReference type="STRING" id="1379270.GEMMAAP_09390"/>
<dbReference type="NCBIfam" id="TIGR01134">
    <property type="entry name" value="purF"/>
    <property type="match status" value="1"/>
</dbReference>
<organism evidence="13 14">
    <name type="scientific">Gemmatimonas phototrophica</name>
    <dbReference type="NCBI Taxonomy" id="1379270"/>
    <lineage>
        <taxon>Bacteria</taxon>
        <taxon>Pseudomonadati</taxon>
        <taxon>Gemmatimonadota</taxon>
        <taxon>Gemmatimonadia</taxon>
        <taxon>Gemmatimonadales</taxon>
        <taxon>Gemmatimonadaceae</taxon>
        <taxon>Gemmatimonas</taxon>
    </lineage>
</organism>
<dbReference type="InterPro" id="IPR005854">
    <property type="entry name" value="PurF"/>
</dbReference>
<dbReference type="CDD" id="cd06223">
    <property type="entry name" value="PRTases_typeI"/>
    <property type="match status" value="1"/>
</dbReference>
<evidence type="ECO:0000256" key="4">
    <source>
        <dbReference type="ARBA" id="ARBA00022679"/>
    </source>
</evidence>
<dbReference type="GO" id="GO:0000287">
    <property type="term" value="F:magnesium ion binding"/>
    <property type="evidence" value="ECO:0007669"/>
    <property type="project" value="UniProtKB-UniRule"/>
</dbReference>
<evidence type="ECO:0000256" key="6">
    <source>
        <dbReference type="ARBA" id="ARBA00022962"/>
    </source>
</evidence>
<dbReference type="AlphaFoldDB" id="A0A143BK75"/>
<keyword evidence="14" id="KW-1185">Reference proteome</keyword>
<dbReference type="KEGG" id="gph:GEMMAAP_09390"/>
<evidence type="ECO:0000256" key="11">
    <source>
        <dbReference type="PIRSR" id="PIRSR000485-3"/>
    </source>
</evidence>
<feature type="active site" description="Nucleophile" evidence="7 9">
    <location>
        <position position="2"/>
    </location>
</feature>
<protein>
    <recommendedName>
        <fullName evidence="7">Amidophosphoribosyltransferase</fullName>
        <shortName evidence="7">ATase</shortName>
        <ecNumber evidence="7">2.4.2.14</ecNumber>
    </recommendedName>
    <alternativeName>
        <fullName evidence="7">Glutamine phosphoribosylpyrophosphate amidotransferase</fullName>
        <shortName evidence="7">GPATase</shortName>
    </alternativeName>
</protein>
<keyword evidence="7 11" id="KW-0411">Iron-sulfur</keyword>
<dbReference type="GO" id="GO:0009113">
    <property type="term" value="P:purine nucleobase biosynthetic process"/>
    <property type="evidence" value="ECO:0007669"/>
    <property type="project" value="UniProtKB-UniRule"/>
</dbReference>
<gene>
    <name evidence="7" type="primary">purF</name>
    <name evidence="13" type="ORF">GEMMAAP_09390</name>
</gene>
<evidence type="ECO:0000256" key="8">
    <source>
        <dbReference type="PIRNR" id="PIRNR000485"/>
    </source>
</evidence>
<keyword evidence="4 7" id="KW-0808">Transferase</keyword>
<reference evidence="13 14" key="1">
    <citation type="journal article" date="2014" name="Proc. Natl. Acad. Sci. U.S.A.">
        <title>Functional type 2 photosynthetic reaction centers found in the rare bacterial phylum Gemmatimonadetes.</title>
        <authorList>
            <person name="Zeng Y."/>
            <person name="Feng F."/>
            <person name="Medova H."/>
            <person name="Dean J."/>
            <person name="Koblizek M."/>
        </authorList>
    </citation>
    <scope>NUCLEOTIDE SEQUENCE [LARGE SCALE GENOMIC DNA]</scope>
    <source>
        <strain evidence="13 14">AP64</strain>
    </source>
</reference>
<keyword evidence="7 11" id="KW-0408">Iron</keyword>
<dbReference type="Gene3D" id="3.60.20.10">
    <property type="entry name" value="Glutamine Phosphoribosylpyrophosphate, subunit 1, domain 1"/>
    <property type="match status" value="1"/>
</dbReference>
<dbReference type="CDD" id="cd00715">
    <property type="entry name" value="GPATase_N"/>
    <property type="match status" value="1"/>
</dbReference>
<feature type="binding site" evidence="7 11">
    <location>
        <position position="435"/>
    </location>
    <ligand>
        <name>[4Fe-4S] cluster</name>
        <dbReference type="ChEBI" id="CHEBI:49883"/>
    </ligand>
</feature>
<feature type="binding site" evidence="7 11">
    <location>
        <position position="438"/>
    </location>
    <ligand>
        <name>[4Fe-4S] cluster</name>
        <dbReference type="ChEBI" id="CHEBI:49883"/>
    </ligand>
</feature>
<dbReference type="InterPro" id="IPR035584">
    <property type="entry name" value="PurF_N"/>
</dbReference>
<dbReference type="GO" id="GO:0006189">
    <property type="term" value="P:'de novo' IMP biosynthetic process"/>
    <property type="evidence" value="ECO:0007669"/>
    <property type="project" value="UniProtKB-UniRule"/>
</dbReference>
<evidence type="ECO:0000256" key="5">
    <source>
        <dbReference type="ARBA" id="ARBA00022755"/>
    </source>
</evidence>
<dbReference type="EMBL" id="CP011454">
    <property type="protein sequence ID" value="AMW04985.1"/>
    <property type="molecule type" value="Genomic_DNA"/>
</dbReference>
<evidence type="ECO:0000256" key="7">
    <source>
        <dbReference type="HAMAP-Rule" id="MF_01931"/>
    </source>
</evidence>
<feature type="binding site" evidence="7 10">
    <location>
        <position position="347"/>
    </location>
    <ligand>
        <name>Mg(2+)</name>
        <dbReference type="ChEBI" id="CHEBI:18420"/>
    </ligand>
</feature>
<keyword evidence="5 7" id="KW-0658">Purine biosynthesis</keyword>
<comment type="cofactor">
    <cofactor evidence="7 11">
        <name>[4Fe-4S] cluster</name>
        <dbReference type="ChEBI" id="CHEBI:49883"/>
    </cofactor>
    <text evidence="7 11">Binds 1 [4Fe-4S] cluster per subunit.</text>
</comment>
<evidence type="ECO:0000256" key="3">
    <source>
        <dbReference type="ARBA" id="ARBA00022676"/>
    </source>
</evidence>
<feature type="domain" description="Glutamine amidotransferase type-2" evidence="12">
    <location>
        <begin position="2"/>
        <end position="221"/>
    </location>
</feature>
<keyword evidence="3 7" id="KW-0328">Glycosyltransferase</keyword>
<dbReference type="Proteomes" id="UP000076404">
    <property type="component" value="Chromosome"/>
</dbReference>
<dbReference type="UniPathway" id="UPA00074">
    <property type="reaction ID" value="UER00124"/>
</dbReference>
<comment type="cofactor">
    <cofactor evidence="7 10">
        <name>Mg(2+)</name>
        <dbReference type="ChEBI" id="CHEBI:18420"/>
    </cofactor>
    <text evidence="7 10">Binds 1 Mg(2+) ion per subunit.</text>
</comment>
<dbReference type="GO" id="GO:0051539">
    <property type="term" value="F:4 iron, 4 sulfur cluster binding"/>
    <property type="evidence" value="ECO:0007669"/>
    <property type="project" value="UniProtKB-KW"/>
</dbReference>
<comment type="catalytic activity">
    <reaction evidence="7 8">
        <text>5-phospho-beta-D-ribosylamine + L-glutamate + diphosphate = 5-phospho-alpha-D-ribose 1-diphosphate + L-glutamine + H2O</text>
        <dbReference type="Rhea" id="RHEA:14905"/>
        <dbReference type="ChEBI" id="CHEBI:15377"/>
        <dbReference type="ChEBI" id="CHEBI:29985"/>
        <dbReference type="ChEBI" id="CHEBI:33019"/>
        <dbReference type="ChEBI" id="CHEBI:58017"/>
        <dbReference type="ChEBI" id="CHEBI:58359"/>
        <dbReference type="ChEBI" id="CHEBI:58681"/>
        <dbReference type="EC" id="2.4.2.14"/>
    </reaction>
</comment>
<sequence>MCGIFGVYGHKDAAALTQLGLYSLQHRGQESAGIVAVDDIGHARVSRAMGLVSEGFADDEMAVLQGPIAIGHTRYSTAGSSAIENAQPVLARVRRSHIALAHNGNLTNAVELRRALEDDGAIFSSTMDSEVIVHRIARATGDTPEAKVAEALQGVEGAYCLLVVLDETVIVARDPHGWRPLVMGRLADSIVFASETCALDIVGAVVEREIQPGEIVAVDSHGIRSLRALESAPLNRCVFEHVYFARPDSKVFGGSVDRSRRALGRQLARECPAIGAEVVFAVPDSSNSAALGFAEESGIPYELALIRNHYVGRTFIQPTQSGRNAKVKVKYNPVREIIEGKKVVMVDDSIVRGTTTRGLVSLVRAAGAKEVHMRVSSAPIISPCYYGIDTPRREELIAAQMTHEELVRHLGVDSLGYLSIDGMLSAMPEGPSGYCHACFSGRYPTATPADPELLRAGSAAGVPVGVA</sequence>
<dbReference type="Gene3D" id="3.40.50.2020">
    <property type="match status" value="1"/>
</dbReference>
<evidence type="ECO:0000313" key="13">
    <source>
        <dbReference type="EMBL" id="AMW04985.1"/>
    </source>
</evidence>
<feature type="binding site" evidence="7 10">
    <location>
        <position position="348"/>
    </location>
    <ligand>
        <name>Mg(2+)</name>
        <dbReference type="ChEBI" id="CHEBI:18420"/>
    </ligand>
</feature>
<comment type="similarity">
    <text evidence="2 7 8">In the C-terminal section; belongs to the purine/pyrimidine phosphoribosyltransferase family.</text>
</comment>
<dbReference type="InterPro" id="IPR029055">
    <property type="entry name" value="Ntn_hydrolases_N"/>
</dbReference>
<keyword evidence="7 10" id="KW-0460">Magnesium</keyword>
<evidence type="ECO:0000313" key="14">
    <source>
        <dbReference type="Proteomes" id="UP000076404"/>
    </source>
</evidence>
<evidence type="ECO:0000259" key="12">
    <source>
        <dbReference type="PROSITE" id="PS51278"/>
    </source>
</evidence>
<feature type="binding site" evidence="7 10">
    <location>
        <position position="285"/>
    </location>
    <ligand>
        <name>Mg(2+)</name>
        <dbReference type="ChEBI" id="CHEBI:18420"/>
    </ligand>
</feature>
<dbReference type="OrthoDB" id="9801213at2"/>